<dbReference type="Pfam" id="PF13347">
    <property type="entry name" value="MFS_2"/>
    <property type="match status" value="1"/>
</dbReference>
<dbReference type="GO" id="GO:0015293">
    <property type="term" value="F:symporter activity"/>
    <property type="evidence" value="ECO:0007669"/>
    <property type="project" value="InterPro"/>
</dbReference>
<dbReference type="Proteomes" id="UP000029278">
    <property type="component" value="Unassembled WGS sequence"/>
</dbReference>
<dbReference type="EMBL" id="JMQA01000017">
    <property type="protein sequence ID" value="KFN10742.1"/>
    <property type="molecule type" value="Genomic_DNA"/>
</dbReference>
<dbReference type="PANTHER" id="PTHR11328:SF24">
    <property type="entry name" value="MAJOR FACILITATOR SUPERFAMILY (MFS) PROFILE DOMAIN-CONTAINING PROTEIN"/>
    <property type="match status" value="1"/>
</dbReference>
<feature type="transmembrane region" description="Helical" evidence="1">
    <location>
        <begin position="309"/>
        <end position="327"/>
    </location>
</feature>
<dbReference type="InterPro" id="IPR001927">
    <property type="entry name" value="Na/Gal_symport"/>
</dbReference>
<feature type="transmembrane region" description="Helical" evidence="1">
    <location>
        <begin position="27"/>
        <end position="51"/>
    </location>
</feature>
<feature type="transmembrane region" description="Helical" evidence="1">
    <location>
        <begin position="57"/>
        <end position="76"/>
    </location>
</feature>
<dbReference type="GO" id="GO:0005886">
    <property type="term" value="C:plasma membrane"/>
    <property type="evidence" value="ECO:0007669"/>
    <property type="project" value="TreeGrafter"/>
</dbReference>
<dbReference type="CDD" id="cd17332">
    <property type="entry name" value="MFS_MelB_like"/>
    <property type="match status" value="1"/>
</dbReference>
<feature type="transmembrane region" description="Helical" evidence="1">
    <location>
        <begin position="244"/>
        <end position="269"/>
    </location>
</feature>
<protein>
    <submittedName>
        <fullName evidence="2">Sugar (Glycoside-Pentoside-Hexuronide) transporter domain protein</fullName>
    </submittedName>
</protein>
<dbReference type="AlphaFoldDB" id="A0A090ZJE5"/>
<dbReference type="OrthoDB" id="9764596at2"/>
<comment type="caution">
    <text evidence="2">The sequence shown here is derived from an EMBL/GenBank/DDBJ whole genome shotgun (WGS) entry which is preliminary data.</text>
</comment>
<feature type="transmembrane region" description="Helical" evidence="1">
    <location>
        <begin position="333"/>
        <end position="361"/>
    </location>
</feature>
<reference evidence="2 3" key="1">
    <citation type="submission" date="2014-04" db="EMBL/GenBank/DDBJ databases">
        <authorList>
            <person name="Bishop-Lilly K.A."/>
            <person name="Broomall S.M."/>
            <person name="Chain P.S."/>
            <person name="Chertkov O."/>
            <person name="Coyne S.R."/>
            <person name="Daligault H.E."/>
            <person name="Davenport K.W."/>
            <person name="Erkkila T."/>
            <person name="Frey K.G."/>
            <person name="Gibbons H.S."/>
            <person name="Gu W."/>
            <person name="Jaissle J."/>
            <person name="Johnson S.L."/>
            <person name="Koroleva G.I."/>
            <person name="Ladner J.T."/>
            <person name="Lo C.-C."/>
            <person name="Minogue T.D."/>
            <person name="Munk C."/>
            <person name="Palacios G.F."/>
            <person name="Redden C.L."/>
            <person name="Rosenzweig C.N."/>
            <person name="Scholz M.B."/>
            <person name="Teshima H."/>
            <person name="Xu Y."/>
        </authorList>
    </citation>
    <scope>NUCLEOTIDE SEQUENCE [LARGE SCALE GENOMIC DNA]</scope>
    <source>
        <strain evidence="2 3">8244</strain>
    </source>
</reference>
<keyword evidence="1" id="KW-0812">Transmembrane</keyword>
<dbReference type="STRING" id="44252.DJ90_4037"/>
<dbReference type="NCBIfam" id="TIGR00792">
    <property type="entry name" value="gph"/>
    <property type="match status" value="1"/>
</dbReference>
<feature type="transmembrane region" description="Helical" evidence="1">
    <location>
        <begin position="418"/>
        <end position="441"/>
    </location>
</feature>
<keyword evidence="1" id="KW-0472">Membrane</keyword>
<keyword evidence="3" id="KW-1185">Reference proteome</keyword>
<evidence type="ECO:0000256" key="1">
    <source>
        <dbReference type="SAM" id="Phobius"/>
    </source>
</evidence>
<dbReference type="GO" id="GO:0006814">
    <property type="term" value="P:sodium ion transport"/>
    <property type="evidence" value="ECO:0007669"/>
    <property type="project" value="InterPro"/>
</dbReference>
<gene>
    <name evidence="2" type="primary">gph</name>
    <name evidence="2" type="ORF">DJ90_4037</name>
</gene>
<feature type="transmembrane region" description="Helical" evidence="1">
    <location>
        <begin position="194"/>
        <end position="215"/>
    </location>
</feature>
<dbReference type="InterPro" id="IPR039672">
    <property type="entry name" value="MFS_2"/>
</dbReference>
<dbReference type="HOGENOM" id="CLU_027408_0_0_9"/>
<organism evidence="2 3">
    <name type="scientific">Paenibacillus macerans</name>
    <name type="common">Bacillus macerans</name>
    <dbReference type="NCBI Taxonomy" id="44252"/>
    <lineage>
        <taxon>Bacteria</taxon>
        <taxon>Bacillati</taxon>
        <taxon>Bacillota</taxon>
        <taxon>Bacilli</taxon>
        <taxon>Bacillales</taxon>
        <taxon>Paenibacillaceae</taxon>
        <taxon>Paenibacillus</taxon>
    </lineage>
</organism>
<evidence type="ECO:0000313" key="3">
    <source>
        <dbReference type="Proteomes" id="UP000029278"/>
    </source>
</evidence>
<evidence type="ECO:0000313" key="2">
    <source>
        <dbReference type="EMBL" id="KFN10742.1"/>
    </source>
</evidence>
<feature type="transmembrane region" description="Helical" evidence="1">
    <location>
        <begin position="281"/>
        <end position="302"/>
    </location>
</feature>
<dbReference type="RefSeq" id="WP_036622822.1">
    <property type="nucleotide sequence ID" value="NZ_JAKOBR010000121.1"/>
</dbReference>
<dbReference type="InterPro" id="IPR036259">
    <property type="entry name" value="MFS_trans_sf"/>
</dbReference>
<feature type="transmembrane region" description="Helical" evidence="1">
    <location>
        <begin position="97"/>
        <end position="116"/>
    </location>
</feature>
<keyword evidence="1" id="KW-1133">Transmembrane helix</keyword>
<feature type="transmembrane region" description="Helical" evidence="1">
    <location>
        <begin position="128"/>
        <end position="148"/>
    </location>
</feature>
<dbReference type="Gene3D" id="1.20.1250.20">
    <property type="entry name" value="MFS general substrate transporter like domains"/>
    <property type="match status" value="2"/>
</dbReference>
<proteinExistence type="predicted"/>
<dbReference type="GeneID" id="77007058"/>
<feature type="transmembrane region" description="Helical" evidence="1">
    <location>
        <begin position="382"/>
        <end position="406"/>
    </location>
</feature>
<feature type="transmembrane region" description="Helical" evidence="1">
    <location>
        <begin position="160"/>
        <end position="182"/>
    </location>
</feature>
<dbReference type="PATRIC" id="fig|44252.3.peg.1140"/>
<sequence length="460" mass="49249">MSTVLATGNKETPQDAAMAKIGLGEKLGYGAGDIASNLIWTALSMFVTYYYTDVAGLAAAAIGTMFLVARVLDAFVDVGVGAMVDKTKTKFGKARPWLLWWAIPFGISGVLLFSMPDLGPAGSLFYAYATYLLINIIYSAINIPYGVLSSLMTQDPYQRSLLNIFRMVMALVGMLIVSNGTLPLVAGLGGGKPAWTLTFAAFSAVAVILFLITFLTARERVRQAVVNKDIPLKRGLPALFRNKYWVLVLLLNTVFYGMQAVTSAVNVYYAQYLLGNKDLVGLLTIAQLVPMMLGLLALAPVIKKFGKRNVALAGMAVMAVGCLIPAIDPANVTVVIVSTVVKALGTAPLIGTIFAFAADTVDYGEWKTGMRTEGLIFSASSFGGKTGSGLGGAMVGWMLAFSGYVGGQEAVSASASHAIQFLFIYFPAILCAVLFVILWFYKLDKEYPKILAELQAIKKM</sequence>
<dbReference type="PANTHER" id="PTHR11328">
    <property type="entry name" value="MAJOR FACILITATOR SUPERFAMILY DOMAIN-CONTAINING PROTEIN"/>
    <property type="match status" value="1"/>
</dbReference>
<accession>A0A090ZJE5</accession>
<dbReference type="SUPFAM" id="SSF103473">
    <property type="entry name" value="MFS general substrate transporter"/>
    <property type="match status" value="1"/>
</dbReference>
<dbReference type="GO" id="GO:0008643">
    <property type="term" value="P:carbohydrate transport"/>
    <property type="evidence" value="ECO:0007669"/>
    <property type="project" value="InterPro"/>
</dbReference>
<name>A0A090ZJE5_PAEMA</name>